<dbReference type="EMBL" id="JAINVB010000001">
    <property type="protein sequence ID" value="MCK0085621.1"/>
    <property type="molecule type" value="Genomic_DNA"/>
</dbReference>
<name>A0AAW5EZZ1_CLOSY</name>
<dbReference type="Pfam" id="PF02589">
    <property type="entry name" value="LUD_dom"/>
    <property type="match status" value="1"/>
</dbReference>
<organism evidence="2 3">
    <name type="scientific">Clostridium symbiosum</name>
    <name type="common">Bacteroides symbiosus</name>
    <dbReference type="NCBI Taxonomy" id="1512"/>
    <lineage>
        <taxon>Bacteria</taxon>
        <taxon>Bacillati</taxon>
        <taxon>Bacillota</taxon>
        <taxon>Clostridia</taxon>
        <taxon>Lachnospirales</taxon>
        <taxon>Lachnospiraceae</taxon>
        <taxon>Otoolea</taxon>
    </lineage>
</organism>
<dbReference type="RefSeq" id="WP_024738080.1">
    <property type="nucleotide sequence ID" value="NZ_CYZY01000019.1"/>
</dbReference>
<dbReference type="AlphaFoldDB" id="A0AAW5EZZ1"/>
<evidence type="ECO:0000313" key="2">
    <source>
        <dbReference type="EMBL" id="MCK0085621.1"/>
    </source>
</evidence>
<evidence type="ECO:0000313" key="3">
    <source>
        <dbReference type="Proteomes" id="UP001203136"/>
    </source>
</evidence>
<reference evidence="2" key="1">
    <citation type="journal article" date="2022" name="Cell Host Microbe">
        <title>Colonization of the live biotherapeutic product VE303 and modulation of the microbiota and metabolites in healthy volunteers.</title>
        <authorList>
            <person name="Dsouza M."/>
            <person name="Menon R."/>
            <person name="Crossette E."/>
            <person name="Bhattarai S.K."/>
            <person name="Schneider J."/>
            <person name="Kim Y.G."/>
            <person name="Reddy S."/>
            <person name="Caballero S."/>
            <person name="Felix C."/>
            <person name="Cornacchione L."/>
            <person name="Hendrickson J."/>
            <person name="Watson A.R."/>
            <person name="Minot S.S."/>
            <person name="Greenfield N."/>
            <person name="Schopf L."/>
            <person name="Szabady R."/>
            <person name="Patarroyo J."/>
            <person name="Smith W."/>
            <person name="Harrison P."/>
            <person name="Kuijper E.J."/>
            <person name="Kelly C.P."/>
            <person name="Olle B."/>
            <person name="Bobilev D."/>
            <person name="Silber J.L."/>
            <person name="Bucci V."/>
            <person name="Roberts B."/>
            <person name="Faith J."/>
            <person name="Norman J.M."/>
        </authorList>
    </citation>
    <scope>NUCLEOTIDE SEQUENCE</scope>
    <source>
        <strain evidence="2">VE303-04</strain>
    </source>
</reference>
<dbReference type="Gene3D" id="3.40.50.10420">
    <property type="entry name" value="NagB/RpiA/CoA transferase-like"/>
    <property type="match status" value="1"/>
</dbReference>
<proteinExistence type="predicted"/>
<dbReference type="Proteomes" id="UP001203136">
    <property type="component" value="Unassembled WGS sequence"/>
</dbReference>
<feature type="domain" description="LUD" evidence="1">
    <location>
        <begin position="6"/>
        <end position="182"/>
    </location>
</feature>
<gene>
    <name evidence="2" type="ORF">K5I21_06980</name>
</gene>
<dbReference type="InterPro" id="IPR024185">
    <property type="entry name" value="FTHF_cligase-like_sf"/>
</dbReference>
<accession>A0AAW5EZZ1</accession>
<comment type="caution">
    <text evidence="2">The sequence shown here is derived from an EMBL/GenBank/DDBJ whole genome shotgun (WGS) entry which is preliminary data.</text>
</comment>
<evidence type="ECO:0000259" key="1">
    <source>
        <dbReference type="Pfam" id="PF02589"/>
    </source>
</evidence>
<protein>
    <submittedName>
        <fullName evidence="2">Lactate utilization protein</fullName>
    </submittedName>
</protein>
<sequence length="197" mass="21623">MNQEILKQNFENHGFKTAFFSTAKEAADYLSARIRETSVSIGGSITVKEMGLAERLRENNEVIWHWDIPGRETLLQAREAKVYLASANGVSETGELVNIDGTGNRVSQTLYGPEKIYFIVGSNKIEPDLARAMERAKNVAAPKNACRLGSATPCAAKGDRCYDCSSPGRICRSTVIIERPSNGMEAEIVFVDEALGY</sequence>
<dbReference type="PANTHER" id="PTHR36179">
    <property type="entry name" value="LUD_DOM DOMAIN-CONTAINING PROTEIN"/>
    <property type="match status" value="1"/>
</dbReference>
<dbReference type="PANTHER" id="PTHR36179:SF2">
    <property type="entry name" value="LUD DOMAIN-CONTAINING PROTEIN"/>
    <property type="match status" value="1"/>
</dbReference>
<dbReference type="SUPFAM" id="SSF100950">
    <property type="entry name" value="NagB/RpiA/CoA transferase-like"/>
    <property type="match status" value="1"/>
</dbReference>
<dbReference type="InterPro" id="IPR003741">
    <property type="entry name" value="LUD_dom"/>
</dbReference>
<dbReference type="InterPro" id="IPR037171">
    <property type="entry name" value="NagB/RpiA_transferase-like"/>
</dbReference>